<organism evidence="2 3">
    <name type="scientific">Enterococcus hermanniensis</name>
    <dbReference type="NCBI Taxonomy" id="249189"/>
    <lineage>
        <taxon>Bacteria</taxon>
        <taxon>Bacillati</taxon>
        <taxon>Bacillota</taxon>
        <taxon>Bacilli</taxon>
        <taxon>Lactobacillales</taxon>
        <taxon>Enterococcaceae</taxon>
        <taxon>Enterococcus</taxon>
    </lineage>
</organism>
<proteinExistence type="predicted"/>
<reference evidence="2 3" key="1">
    <citation type="submission" date="2014-12" db="EMBL/GenBank/DDBJ databases">
        <title>Draft genome sequences of 29 type strains of Enterococci.</title>
        <authorList>
            <person name="Zhong Z."/>
            <person name="Sun Z."/>
            <person name="Liu W."/>
            <person name="Zhang W."/>
            <person name="Zhang H."/>
        </authorList>
    </citation>
    <scope>NUCLEOTIDE SEQUENCE [LARGE SCALE GENOMIC DNA]</scope>
    <source>
        <strain evidence="2 3">DSM 17122</strain>
    </source>
</reference>
<dbReference type="EMBL" id="JXKQ01000020">
    <property type="protein sequence ID" value="OJG41993.1"/>
    <property type="molecule type" value="Genomic_DNA"/>
</dbReference>
<dbReference type="OrthoDB" id="9783944at2"/>
<protein>
    <recommendedName>
        <fullName evidence="1">CAP-associated domain-containing protein</fullName>
    </recommendedName>
</protein>
<evidence type="ECO:0000313" key="2">
    <source>
        <dbReference type="EMBL" id="OJG41993.1"/>
    </source>
</evidence>
<dbReference type="InterPro" id="IPR035940">
    <property type="entry name" value="CAP_sf"/>
</dbReference>
<dbReference type="InterPro" id="IPR029410">
    <property type="entry name" value="CAP_assoc"/>
</dbReference>
<dbReference type="Proteomes" id="UP000182077">
    <property type="component" value="Unassembled WGS sequence"/>
</dbReference>
<dbReference type="Gene3D" id="3.40.33.10">
    <property type="entry name" value="CAP"/>
    <property type="match status" value="1"/>
</dbReference>
<sequence length="370" mass="42256">MKRVIGFISILFVVLIGYYLQPVLFPPVQKKVSVEPATNPVVKHKALQFQKIKTAGYAHYISQPVAEFEKVFGQPTEIKNSGFFFQTRKYPFEKGILEVNIEADKISTIKVLAKTADTQPFKFGMTSNQLSDQINLSADFSLIYDEEPVAIELSESDMRFRPLIAFDNNTFAMLFFNGKTEKMIGAVYVNLESLLRLMPYQINSGNPLANRVQESNLDWTTLNQEKQQNLVEAINLYRSLYKKTTYSVSERTSNDSEKMLSEFLTSPKNVLSKERLEEWQTDQSAHLSNLSFELKDSEFKKLAKASQVKYITGFSYTPTVDPLFNLFEWISHSHLVDIFDEPEANELGVAIDQESVLILKQESEKTKGSE</sequence>
<evidence type="ECO:0000259" key="1">
    <source>
        <dbReference type="Pfam" id="PF14504"/>
    </source>
</evidence>
<dbReference type="Pfam" id="PF14504">
    <property type="entry name" value="CAP_assoc_N"/>
    <property type="match status" value="1"/>
</dbReference>
<dbReference type="AlphaFoldDB" id="A0A1L8TCS0"/>
<gene>
    <name evidence="2" type="ORF">RV04_GL001152</name>
</gene>
<dbReference type="RefSeq" id="WP_071858774.1">
    <property type="nucleotide sequence ID" value="NZ_JBHSHK010000006.1"/>
</dbReference>
<feature type="domain" description="CAP-associated" evidence="1">
    <location>
        <begin position="62"/>
        <end position="200"/>
    </location>
</feature>
<comment type="caution">
    <text evidence="2">The sequence shown here is derived from an EMBL/GenBank/DDBJ whole genome shotgun (WGS) entry which is preliminary data.</text>
</comment>
<keyword evidence="3" id="KW-1185">Reference proteome</keyword>
<evidence type="ECO:0000313" key="3">
    <source>
        <dbReference type="Proteomes" id="UP000182077"/>
    </source>
</evidence>
<accession>A0A1L8TCS0</accession>
<name>A0A1L8TCS0_9ENTE</name>
<dbReference type="STRING" id="249189.RV04_GL001152"/>